<gene>
    <name evidence="1" type="ORF">DHETER_LOCUS2074</name>
</gene>
<proteinExistence type="predicted"/>
<sequence>MSKRKIATSIGATNIKLYAIKENAKTKDHTNSYRKNEKLNIPPEHIISLIKIIYCLAKNNIPLNKFKPLAYLGHAIEASHLVSEDYLIIYENNSSIEIIVDESTDISTESHIIIYVKYLINTAEEKPIIIEDRILADVEMKEGAGYKEALQNSLIVKEANTHSVASVSPNPKAKLVNEKLHESSGKLKEENSSTEDSPQDSYCEIKPK</sequence>
<feature type="non-terminal residue" evidence="1">
    <location>
        <position position="208"/>
    </location>
</feature>
<keyword evidence="2" id="KW-1185">Reference proteome</keyword>
<dbReference type="Proteomes" id="UP000789702">
    <property type="component" value="Unassembled WGS sequence"/>
</dbReference>
<dbReference type="EMBL" id="CAJVPU010001402">
    <property type="protein sequence ID" value="CAG8479737.1"/>
    <property type="molecule type" value="Genomic_DNA"/>
</dbReference>
<protein>
    <submittedName>
        <fullName evidence="1">11879_t:CDS:1</fullName>
    </submittedName>
</protein>
<organism evidence="1 2">
    <name type="scientific">Dentiscutata heterogama</name>
    <dbReference type="NCBI Taxonomy" id="1316150"/>
    <lineage>
        <taxon>Eukaryota</taxon>
        <taxon>Fungi</taxon>
        <taxon>Fungi incertae sedis</taxon>
        <taxon>Mucoromycota</taxon>
        <taxon>Glomeromycotina</taxon>
        <taxon>Glomeromycetes</taxon>
        <taxon>Diversisporales</taxon>
        <taxon>Gigasporaceae</taxon>
        <taxon>Dentiscutata</taxon>
    </lineage>
</organism>
<comment type="caution">
    <text evidence="1">The sequence shown here is derived from an EMBL/GenBank/DDBJ whole genome shotgun (WGS) entry which is preliminary data.</text>
</comment>
<evidence type="ECO:0000313" key="2">
    <source>
        <dbReference type="Proteomes" id="UP000789702"/>
    </source>
</evidence>
<reference evidence="1" key="1">
    <citation type="submission" date="2021-06" db="EMBL/GenBank/DDBJ databases">
        <authorList>
            <person name="Kallberg Y."/>
            <person name="Tangrot J."/>
            <person name="Rosling A."/>
        </authorList>
    </citation>
    <scope>NUCLEOTIDE SEQUENCE</scope>
    <source>
        <strain evidence="1">IL203A</strain>
    </source>
</reference>
<name>A0ACA9KME6_9GLOM</name>
<evidence type="ECO:0000313" key="1">
    <source>
        <dbReference type="EMBL" id="CAG8479737.1"/>
    </source>
</evidence>
<accession>A0ACA9KME6</accession>